<keyword evidence="3 8" id="KW-0548">Nucleotidyltransferase</keyword>
<feature type="binding site" evidence="8">
    <location>
        <position position="178"/>
    </location>
    <ligand>
        <name>ATP</name>
        <dbReference type="ChEBI" id="CHEBI:30616"/>
    </ligand>
</feature>
<name>A0ABT9GQQ3_9GAMM</name>
<dbReference type="HAMAP" id="MF_00692">
    <property type="entry name" value="SelO"/>
    <property type="match status" value="1"/>
</dbReference>
<keyword evidence="6 8" id="KW-0067">ATP-binding</keyword>
<keyword evidence="7 8" id="KW-0460">Magnesium</keyword>
<feature type="active site" description="Proton acceptor" evidence="8">
    <location>
        <position position="254"/>
    </location>
</feature>
<evidence type="ECO:0000256" key="1">
    <source>
        <dbReference type="ARBA" id="ARBA00009747"/>
    </source>
</evidence>
<dbReference type="EC" id="2.7.7.-" evidence="8"/>
<dbReference type="Proteomes" id="UP001236258">
    <property type="component" value="Unassembled WGS sequence"/>
</dbReference>
<dbReference type="PANTHER" id="PTHR32057">
    <property type="entry name" value="PROTEIN ADENYLYLTRANSFERASE SELO, MITOCHONDRIAL"/>
    <property type="match status" value="1"/>
</dbReference>
<dbReference type="InterPro" id="IPR003846">
    <property type="entry name" value="SelO"/>
</dbReference>
<comment type="cofactor">
    <cofactor evidence="8">
        <name>Mg(2+)</name>
        <dbReference type="ChEBI" id="CHEBI:18420"/>
    </cofactor>
    <cofactor evidence="8">
        <name>Mn(2+)</name>
        <dbReference type="ChEBI" id="CHEBI:29035"/>
    </cofactor>
</comment>
<comment type="function">
    <text evidence="8">Nucleotidyltransferase involved in the post-translational modification of proteins. It can catalyze the addition of adenosine monophosphate (AMP) or uridine monophosphate (UMP) to a protein, resulting in modifications known as AMPylation and UMPylation.</text>
</comment>
<feature type="binding site" evidence="8">
    <location>
        <position position="128"/>
    </location>
    <ligand>
        <name>ATP</name>
        <dbReference type="ChEBI" id="CHEBI:30616"/>
    </ligand>
</feature>
<reference evidence="9 10" key="1">
    <citation type="submission" date="2023-08" db="EMBL/GenBank/DDBJ databases">
        <authorList>
            <person name="Joshi A."/>
            <person name="Thite S."/>
        </authorList>
    </citation>
    <scope>NUCLEOTIDE SEQUENCE [LARGE SCALE GENOMIC DNA]</scope>
    <source>
        <strain evidence="9 10">1E1</strain>
    </source>
</reference>
<evidence type="ECO:0000256" key="3">
    <source>
        <dbReference type="ARBA" id="ARBA00022695"/>
    </source>
</evidence>
<evidence type="ECO:0000256" key="8">
    <source>
        <dbReference type="HAMAP-Rule" id="MF_00692"/>
    </source>
</evidence>
<comment type="catalytic activity">
    <reaction evidence="8">
        <text>L-tyrosyl-[protein] + UTP = O-(5'-uridylyl)-L-tyrosyl-[protein] + diphosphate</text>
        <dbReference type="Rhea" id="RHEA:83887"/>
        <dbReference type="Rhea" id="RHEA-COMP:10136"/>
        <dbReference type="Rhea" id="RHEA-COMP:20238"/>
        <dbReference type="ChEBI" id="CHEBI:33019"/>
        <dbReference type="ChEBI" id="CHEBI:46398"/>
        <dbReference type="ChEBI" id="CHEBI:46858"/>
        <dbReference type="ChEBI" id="CHEBI:90602"/>
    </reaction>
</comment>
<feature type="binding site" evidence="8">
    <location>
        <position position="264"/>
    </location>
    <ligand>
        <name>Mg(2+)</name>
        <dbReference type="ChEBI" id="CHEBI:18420"/>
    </ligand>
</feature>
<comment type="similarity">
    <text evidence="1 8">Belongs to the SELO family.</text>
</comment>
<comment type="catalytic activity">
    <reaction evidence="8">
        <text>L-seryl-[protein] + ATP = 3-O-(5'-adenylyl)-L-seryl-[protein] + diphosphate</text>
        <dbReference type="Rhea" id="RHEA:58120"/>
        <dbReference type="Rhea" id="RHEA-COMP:9863"/>
        <dbReference type="Rhea" id="RHEA-COMP:15073"/>
        <dbReference type="ChEBI" id="CHEBI:29999"/>
        <dbReference type="ChEBI" id="CHEBI:30616"/>
        <dbReference type="ChEBI" id="CHEBI:33019"/>
        <dbReference type="ChEBI" id="CHEBI:142516"/>
        <dbReference type="EC" id="2.7.7.108"/>
    </reaction>
</comment>
<evidence type="ECO:0000313" key="9">
    <source>
        <dbReference type="EMBL" id="MDP4529224.1"/>
    </source>
</evidence>
<keyword evidence="8" id="KW-0464">Manganese</keyword>
<comment type="catalytic activity">
    <reaction evidence="8">
        <text>L-histidyl-[protein] + UTP = N(tele)-(5'-uridylyl)-L-histidyl-[protein] + diphosphate</text>
        <dbReference type="Rhea" id="RHEA:83891"/>
        <dbReference type="Rhea" id="RHEA-COMP:9745"/>
        <dbReference type="Rhea" id="RHEA-COMP:20239"/>
        <dbReference type="ChEBI" id="CHEBI:29979"/>
        <dbReference type="ChEBI" id="CHEBI:33019"/>
        <dbReference type="ChEBI" id="CHEBI:46398"/>
        <dbReference type="ChEBI" id="CHEBI:233474"/>
    </reaction>
</comment>
<comment type="caution">
    <text evidence="9">The sequence shown here is derived from an EMBL/GenBank/DDBJ whole genome shotgun (WGS) entry which is preliminary data.</text>
</comment>
<proteinExistence type="inferred from homology"/>
<comment type="catalytic activity">
    <reaction evidence="8">
        <text>L-seryl-[protein] + UTP = O-(5'-uridylyl)-L-seryl-[protein] + diphosphate</text>
        <dbReference type="Rhea" id="RHEA:64604"/>
        <dbReference type="Rhea" id="RHEA-COMP:9863"/>
        <dbReference type="Rhea" id="RHEA-COMP:16635"/>
        <dbReference type="ChEBI" id="CHEBI:29999"/>
        <dbReference type="ChEBI" id="CHEBI:33019"/>
        <dbReference type="ChEBI" id="CHEBI:46398"/>
        <dbReference type="ChEBI" id="CHEBI:156051"/>
    </reaction>
</comment>
<comment type="catalytic activity">
    <reaction evidence="8">
        <text>L-threonyl-[protein] + ATP = 3-O-(5'-adenylyl)-L-threonyl-[protein] + diphosphate</text>
        <dbReference type="Rhea" id="RHEA:54292"/>
        <dbReference type="Rhea" id="RHEA-COMP:11060"/>
        <dbReference type="Rhea" id="RHEA-COMP:13847"/>
        <dbReference type="ChEBI" id="CHEBI:30013"/>
        <dbReference type="ChEBI" id="CHEBI:30616"/>
        <dbReference type="ChEBI" id="CHEBI:33019"/>
        <dbReference type="ChEBI" id="CHEBI:138113"/>
        <dbReference type="EC" id="2.7.7.108"/>
    </reaction>
</comment>
<comment type="catalytic activity">
    <reaction evidence="8">
        <text>L-tyrosyl-[protein] + ATP = O-(5'-adenylyl)-L-tyrosyl-[protein] + diphosphate</text>
        <dbReference type="Rhea" id="RHEA:54288"/>
        <dbReference type="Rhea" id="RHEA-COMP:10136"/>
        <dbReference type="Rhea" id="RHEA-COMP:13846"/>
        <dbReference type="ChEBI" id="CHEBI:30616"/>
        <dbReference type="ChEBI" id="CHEBI:33019"/>
        <dbReference type="ChEBI" id="CHEBI:46858"/>
        <dbReference type="ChEBI" id="CHEBI:83624"/>
        <dbReference type="EC" id="2.7.7.108"/>
    </reaction>
</comment>
<feature type="binding site" evidence="8">
    <location>
        <position position="185"/>
    </location>
    <ligand>
        <name>ATP</name>
        <dbReference type="ChEBI" id="CHEBI:30616"/>
    </ligand>
</feature>
<evidence type="ECO:0000256" key="5">
    <source>
        <dbReference type="ARBA" id="ARBA00022741"/>
    </source>
</evidence>
<keyword evidence="10" id="KW-1185">Reference proteome</keyword>
<feature type="binding site" evidence="8">
    <location>
        <position position="92"/>
    </location>
    <ligand>
        <name>ATP</name>
        <dbReference type="ChEBI" id="CHEBI:30616"/>
    </ligand>
</feature>
<feature type="binding site" evidence="8">
    <location>
        <position position="95"/>
    </location>
    <ligand>
        <name>ATP</name>
        <dbReference type="ChEBI" id="CHEBI:30616"/>
    </ligand>
</feature>
<dbReference type="PANTHER" id="PTHR32057:SF14">
    <property type="entry name" value="PROTEIN ADENYLYLTRANSFERASE SELO, MITOCHONDRIAL"/>
    <property type="match status" value="1"/>
</dbReference>
<sequence>MKHRRSFLVQVDHSYARLPSQFYQPWQASPVEAPDWLAFNQPLADYLGLEKAEQRTELGLQQFAGNSVPGWAKPMAQAYAGHQFGQYNPQLGDGRALLLAEVIAQDGKRFDVQLKGAGPTPFSRGGDGRSAIGPVIREYLVSEAMQVLGVPTTRALAAVATGQNVYRDEPVPGAILTRVASSHIRIGTFQYIAALGNPGYLRQFADYVIDRHYPDCQQQDNPYLAFLAQVVTKQASLIAHWMRLGFIHGVMNTDNTSISGETIDYGPCAFIDQYQADKVFSSIDRRGRYAYSNQPPIALWNLARLAECLLPLIAGDEKTAVELATKALQQFQPQYEALWLSQMATKVGITEPSPADKVLLDDYLHLLEQHQVDFTLGFRYLSDELRPAADSKAQALFANSAIFTEWRERWLTRLAQQPLSHSDIAAQMDGVNPLLIPRNHLIAKAIDQAQDQGDLRFFQRLQQAWQTPFASTSDADLIAPPKTEEVVHRTFCGT</sequence>
<keyword evidence="4 8" id="KW-0479">Metal-binding</keyword>
<feature type="binding site" evidence="8">
    <location>
        <position position="94"/>
    </location>
    <ligand>
        <name>ATP</name>
        <dbReference type="ChEBI" id="CHEBI:30616"/>
    </ligand>
</feature>
<feature type="binding site" evidence="8">
    <location>
        <position position="264"/>
    </location>
    <ligand>
        <name>ATP</name>
        <dbReference type="ChEBI" id="CHEBI:30616"/>
    </ligand>
</feature>
<feature type="binding site" evidence="8">
    <location>
        <position position="127"/>
    </location>
    <ligand>
        <name>ATP</name>
        <dbReference type="ChEBI" id="CHEBI:30616"/>
    </ligand>
</feature>
<dbReference type="EMBL" id="JAUZVY010000003">
    <property type="protein sequence ID" value="MDP4529224.1"/>
    <property type="molecule type" value="Genomic_DNA"/>
</dbReference>
<evidence type="ECO:0000256" key="4">
    <source>
        <dbReference type="ARBA" id="ARBA00022723"/>
    </source>
</evidence>
<dbReference type="EC" id="2.7.7.108" evidence="8"/>
<organism evidence="9 10">
    <name type="scientific">Alkalimonas delamerensis</name>
    <dbReference type="NCBI Taxonomy" id="265981"/>
    <lineage>
        <taxon>Bacteria</taxon>
        <taxon>Pseudomonadati</taxon>
        <taxon>Pseudomonadota</taxon>
        <taxon>Gammaproteobacteria</taxon>
        <taxon>Alkalimonas</taxon>
    </lineage>
</organism>
<evidence type="ECO:0000313" key="10">
    <source>
        <dbReference type="Proteomes" id="UP001236258"/>
    </source>
</evidence>
<dbReference type="Pfam" id="PF02696">
    <property type="entry name" value="SelO"/>
    <property type="match status" value="1"/>
</dbReference>
<keyword evidence="2 8" id="KW-0808">Transferase</keyword>
<evidence type="ECO:0000256" key="2">
    <source>
        <dbReference type="ARBA" id="ARBA00022679"/>
    </source>
</evidence>
<feature type="binding site" evidence="8">
    <location>
        <position position="255"/>
    </location>
    <ligand>
        <name>Mg(2+)</name>
        <dbReference type="ChEBI" id="CHEBI:18420"/>
    </ligand>
</feature>
<dbReference type="NCBIfam" id="NF000658">
    <property type="entry name" value="PRK00029.1"/>
    <property type="match status" value="1"/>
</dbReference>
<feature type="binding site" evidence="8">
    <location>
        <position position="115"/>
    </location>
    <ligand>
        <name>ATP</name>
        <dbReference type="ChEBI" id="CHEBI:30616"/>
    </ligand>
</feature>
<protein>
    <recommendedName>
        <fullName evidence="8">Protein nucleotidyltransferase YdiU</fullName>
        <ecNumber evidence="8">2.7.7.-</ecNumber>
    </recommendedName>
    <alternativeName>
        <fullName evidence="8">Protein adenylyltransferase YdiU</fullName>
        <ecNumber evidence="8">2.7.7.108</ecNumber>
    </alternativeName>
    <alternativeName>
        <fullName evidence="8">Protein uridylyltransferase YdiU</fullName>
        <ecNumber evidence="8">2.7.7.-</ecNumber>
    </alternativeName>
</protein>
<evidence type="ECO:0000256" key="7">
    <source>
        <dbReference type="ARBA" id="ARBA00022842"/>
    </source>
</evidence>
<gene>
    <name evidence="8" type="primary">ydiU</name>
    <name evidence="8" type="synonym">selO</name>
    <name evidence="9" type="ORF">Q3O59_09290</name>
</gene>
<accession>A0ABT9GQQ3</accession>
<evidence type="ECO:0000256" key="6">
    <source>
        <dbReference type="ARBA" id="ARBA00022840"/>
    </source>
</evidence>
<keyword evidence="5 8" id="KW-0547">Nucleotide-binding</keyword>